<dbReference type="GO" id="GO:0009425">
    <property type="term" value="C:bacterial-type flagellum basal body"/>
    <property type="evidence" value="ECO:0007669"/>
    <property type="project" value="InterPro"/>
</dbReference>
<dbReference type="PANTHER" id="PTHR43484">
    <property type="match status" value="1"/>
</dbReference>
<evidence type="ECO:0000313" key="9">
    <source>
        <dbReference type="EMBL" id="AMY10419.1"/>
    </source>
</evidence>
<reference evidence="10" key="2">
    <citation type="submission" date="2016-04" db="EMBL/GenBank/DDBJ databases">
        <title>First Complete Genome Sequence of a Subdivision 6 Acidobacterium.</title>
        <authorList>
            <person name="Huang S."/>
            <person name="Vieira S."/>
            <person name="Bunk B."/>
            <person name="Riedel T."/>
            <person name="Sproeer C."/>
            <person name="Overmann J."/>
        </authorList>
    </citation>
    <scope>NUCLEOTIDE SEQUENCE [LARGE SCALE GENOMIC DNA]</scope>
    <source>
        <strain evidence="10">DSM 100886 HEG_-6_39</strain>
    </source>
</reference>
<dbReference type="PRINTS" id="PR00956">
    <property type="entry name" value="FLGMOTORFLIN"/>
</dbReference>
<evidence type="ECO:0000259" key="8">
    <source>
        <dbReference type="Pfam" id="PF01052"/>
    </source>
</evidence>
<dbReference type="RefSeq" id="WP_110172060.1">
    <property type="nucleotide sequence ID" value="NZ_CP015136.1"/>
</dbReference>
<comment type="similarity">
    <text evidence="2">Belongs to the FliN/MopA/SpaO family.</text>
</comment>
<dbReference type="InterPro" id="IPR001543">
    <property type="entry name" value="FliN-like_C"/>
</dbReference>
<sequence length="261" mass="26769">MADTRTLLDALATSLGASLGAMTGTAVRTMPTVGEVTVDWQVPIQVGGSAVGTVWLGVGQADATRLVASILGDASLVADADIVDTMKELLGQAASAHAHGKGKGLDLIIETPVPATAPVVPDAQHYDLMMGTGDPIRIVGWGRTVAGLSPEPSRTAMPAAPPPAASMGASLAAPPRNLDVVLDIELPITVRFGETQMTLEGLARLGPGSMIDLARSPEDPVDLLVNGRLVARGQVVVVSGCYGVRVSEVVSPADRLLSLEF</sequence>
<dbReference type="Pfam" id="PF01052">
    <property type="entry name" value="FliMN_C"/>
    <property type="match status" value="1"/>
</dbReference>
<name>A0A143PRH4_LUTPR</name>
<dbReference type="SUPFAM" id="SSF101801">
    <property type="entry name" value="Surface presentation of antigens (SPOA)"/>
    <property type="match status" value="1"/>
</dbReference>
<comment type="subcellular location">
    <subcellularLocation>
        <location evidence="1">Cell membrane</location>
        <topology evidence="1">Peripheral membrane protein</topology>
        <orientation evidence="1">Cytoplasmic side</orientation>
    </subcellularLocation>
</comment>
<evidence type="ECO:0000256" key="7">
    <source>
        <dbReference type="ARBA" id="ARBA00023136"/>
    </source>
</evidence>
<dbReference type="OrthoDB" id="9773459at2"/>
<dbReference type="AlphaFoldDB" id="A0A143PRH4"/>
<evidence type="ECO:0000256" key="2">
    <source>
        <dbReference type="ARBA" id="ARBA00009226"/>
    </source>
</evidence>
<evidence type="ECO:0000313" key="10">
    <source>
        <dbReference type="Proteomes" id="UP000076079"/>
    </source>
</evidence>
<dbReference type="STRING" id="1855912.LuPra_03649"/>
<dbReference type="GO" id="GO:0003774">
    <property type="term" value="F:cytoskeletal motor activity"/>
    <property type="evidence" value="ECO:0007669"/>
    <property type="project" value="InterPro"/>
</dbReference>
<evidence type="ECO:0000256" key="5">
    <source>
        <dbReference type="ARBA" id="ARBA00022500"/>
    </source>
</evidence>
<dbReference type="GO" id="GO:0071973">
    <property type="term" value="P:bacterial-type flagellum-dependent cell motility"/>
    <property type="evidence" value="ECO:0007669"/>
    <property type="project" value="InterPro"/>
</dbReference>
<dbReference type="InterPro" id="IPR051469">
    <property type="entry name" value="FliN/MopA/SpaO"/>
</dbReference>
<protein>
    <recommendedName>
        <fullName evidence="3">Flagellar motor switch protein FliN</fullName>
    </recommendedName>
</protein>
<evidence type="ECO:0000256" key="3">
    <source>
        <dbReference type="ARBA" id="ARBA00021897"/>
    </source>
</evidence>
<accession>A0A143PRH4</accession>
<keyword evidence="9" id="KW-0969">Cilium</keyword>
<keyword evidence="10" id="KW-1185">Reference proteome</keyword>
<keyword evidence="6" id="KW-0283">Flagellar rotation</keyword>
<dbReference type="KEGG" id="abac:LuPra_03649"/>
<keyword evidence="5" id="KW-0145">Chemotaxis</keyword>
<dbReference type="Proteomes" id="UP000076079">
    <property type="component" value="Chromosome"/>
</dbReference>
<dbReference type="EMBL" id="CP015136">
    <property type="protein sequence ID" value="AMY10419.1"/>
    <property type="molecule type" value="Genomic_DNA"/>
</dbReference>
<reference evidence="9 10" key="1">
    <citation type="journal article" date="2016" name="Genome Announc.">
        <title>First Complete Genome Sequence of a Subdivision 6 Acidobacterium Strain.</title>
        <authorList>
            <person name="Huang S."/>
            <person name="Vieira S."/>
            <person name="Bunk B."/>
            <person name="Riedel T."/>
            <person name="Sproer C."/>
            <person name="Overmann J."/>
        </authorList>
    </citation>
    <scope>NUCLEOTIDE SEQUENCE [LARGE SCALE GENOMIC DNA]</scope>
    <source>
        <strain evidence="10">DSM 100886 HEG_-6_39</strain>
    </source>
</reference>
<dbReference type="GO" id="GO:0006935">
    <property type="term" value="P:chemotaxis"/>
    <property type="evidence" value="ECO:0007669"/>
    <property type="project" value="UniProtKB-KW"/>
</dbReference>
<organism evidence="9 10">
    <name type="scientific">Luteitalea pratensis</name>
    <dbReference type="NCBI Taxonomy" id="1855912"/>
    <lineage>
        <taxon>Bacteria</taxon>
        <taxon>Pseudomonadati</taxon>
        <taxon>Acidobacteriota</taxon>
        <taxon>Vicinamibacteria</taxon>
        <taxon>Vicinamibacterales</taxon>
        <taxon>Vicinamibacteraceae</taxon>
        <taxon>Luteitalea</taxon>
    </lineage>
</organism>
<keyword evidence="4" id="KW-1003">Cell membrane</keyword>
<proteinExistence type="inferred from homology"/>
<evidence type="ECO:0000256" key="1">
    <source>
        <dbReference type="ARBA" id="ARBA00004413"/>
    </source>
</evidence>
<keyword evidence="7" id="KW-0472">Membrane</keyword>
<feature type="domain" description="Flagellar motor switch protein FliN-like C-terminal" evidence="8">
    <location>
        <begin position="181"/>
        <end position="250"/>
    </location>
</feature>
<dbReference type="GO" id="GO:0005886">
    <property type="term" value="C:plasma membrane"/>
    <property type="evidence" value="ECO:0007669"/>
    <property type="project" value="UniProtKB-SubCell"/>
</dbReference>
<evidence type="ECO:0000256" key="6">
    <source>
        <dbReference type="ARBA" id="ARBA00022779"/>
    </source>
</evidence>
<keyword evidence="9" id="KW-0282">Flagellum</keyword>
<keyword evidence="9" id="KW-0966">Cell projection</keyword>
<dbReference type="Gene3D" id="2.30.330.10">
    <property type="entry name" value="SpoA-like"/>
    <property type="match status" value="1"/>
</dbReference>
<dbReference type="InterPro" id="IPR036429">
    <property type="entry name" value="SpoA-like_sf"/>
</dbReference>
<dbReference type="InterPro" id="IPR001172">
    <property type="entry name" value="FliN_T3SS_HrcQb"/>
</dbReference>
<gene>
    <name evidence="9" type="primary">fliN_1</name>
    <name evidence="9" type="ORF">LuPra_03649</name>
</gene>
<evidence type="ECO:0000256" key="4">
    <source>
        <dbReference type="ARBA" id="ARBA00022475"/>
    </source>
</evidence>
<dbReference type="PANTHER" id="PTHR43484:SF1">
    <property type="entry name" value="FLAGELLAR MOTOR SWITCH PROTEIN FLIN"/>
    <property type="match status" value="1"/>
</dbReference>